<proteinExistence type="predicted"/>
<feature type="non-terminal residue" evidence="1">
    <location>
        <position position="148"/>
    </location>
</feature>
<evidence type="ECO:0000313" key="1">
    <source>
        <dbReference type="EMBL" id="CAG8841544.1"/>
    </source>
</evidence>
<dbReference type="EMBL" id="CAJVQC010130710">
    <property type="protein sequence ID" value="CAG8841544.1"/>
    <property type="molecule type" value="Genomic_DNA"/>
</dbReference>
<feature type="non-terminal residue" evidence="1">
    <location>
        <position position="1"/>
    </location>
</feature>
<sequence>ERNRLEFANGSSISHLIFTLGSNMNGRVSNSPLSIKEKHTFSGIDSRYKLEPGQGASHTNTQSIQVNMHLNVRYKDPRNLKELLTEFEIENEEFENWINAIPGSYRWWFVATDRQLKLKDKMLGETIYPSSLRYNGEMLLYLLTSGKL</sequence>
<dbReference type="Proteomes" id="UP000789920">
    <property type="component" value="Unassembled WGS sequence"/>
</dbReference>
<name>A0ACA9SJ91_9GLOM</name>
<accession>A0ACA9SJ91</accession>
<organism evidence="1 2">
    <name type="scientific">Racocetra persica</name>
    <dbReference type="NCBI Taxonomy" id="160502"/>
    <lineage>
        <taxon>Eukaryota</taxon>
        <taxon>Fungi</taxon>
        <taxon>Fungi incertae sedis</taxon>
        <taxon>Mucoromycota</taxon>
        <taxon>Glomeromycotina</taxon>
        <taxon>Glomeromycetes</taxon>
        <taxon>Diversisporales</taxon>
        <taxon>Gigasporaceae</taxon>
        <taxon>Racocetra</taxon>
    </lineage>
</organism>
<evidence type="ECO:0000313" key="2">
    <source>
        <dbReference type="Proteomes" id="UP000789920"/>
    </source>
</evidence>
<protein>
    <submittedName>
        <fullName evidence="1">15850_t:CDS:1</fullName>
    </submittedName>
</protein>
<comment type="caution">
    <text evidence="1">The sequence shown here is derived from an EMBL/GenBank/DDBJ whole genome shotgun (WGS) entry which is preliminary data.</text>
</comment>
<gene>
    <name evidence="1" type="ORF">RPERSI_LOCUS31923</name>
</gene>
<reference evidence="1" key="1">
    <citation type="submission" date="2021-06" db="EMBL/GenBank/DDBJ databases">
        <authorList>
            <person name="Kallberg Y."/>
            <person name="Tangrot J."/>
            <person name="Rosling A."/>
        </authorList>
    </citation>
    <scope>NUCLEOTIDE SEQUENCE</scope>
    <source>
        <strain evidence="1">MA461A</strain>
    </source>
</reference>
<keyword evidence="2" id="KW-1185">Reference proteome</keyword>